<dbReference type="InterPro" id="IPR053273">
    <property type="entry name" value="CST_Regulator"/>
</dbReference>
<keyword evidence="3" id="KW-1185">Reference proteome</keyword>
<dbReference type="PANTHER" id="PTHR34659">
    <property type="entry name" value="BNAA05G11610D PROTEIN"/>
    <property type="match status" value="1"/>
</dbReference>
<proteinExistence type="predicted"/>
<dbReference type="Proteomes" id="UP001567538">
    <property type="component" value="Unassembled WGS sequence"/>
</dbReference>
<organism evidence="2 3">
    <name type="scientific">Salvia divinorum</name>
    <name type="common">Maria pastora</name>
    <name type="synonym">Diviner's sage</name>
    <dbReference type="NCBI Taxonomy" id="28513"/>
    <lineage>
        <taxon>Eukaryota</taxon>
        <taxon>Viridiplantae</taxon>
        <taxon>Streptophyta</taxon>
        <taxon>Embryophyta</taxon>
        <taxon>Tracheophyta</taxon>
        <taxon>Spermatophyta</taxon>
        <taxon>Magnoliopsida</taxon>
        <taxon>eudicotyledons</taxon>
        <taxon>Gunneridae</taxon>
        <taxon>Pentapetalae</taxon>
        <taxon>asterids</taxon>
        <taxon>lamiids</taxon>
        <taxon>Lamiales</taxon>
        <taxon>Lamiaceae</taxon>
        <taxon>Nepetoideae</taxon>
        <taxon>Mentheae</taxon>
        <taxon>Salviinae</taxon>
        <taxon>Salvia</taxon>
        <taxon>Salvia subgen. Calosphace</taxon>
    </lineage>
</organism>
<dbReference type="EMBL" id="JBEAFC010000003">
    <property type="protein sequence ID" value="KAL1562775.1"/>
    <property type="molecule type" value="Genomic_DNA"/>
</dbReference>
<feature type="region of interest" description="Disordered" evidence="1">
    <location>
        <begin position="313"/>
        <end position="343"/>
    </location>
</feature>
<evidence type="ECO:0000313" key="3">
    <source>
        <dbReference type="Proteomes" id="UP001567538"/>
    </source>
</evidence>
<feature type="compositionally biased region" description="Low complexity" evidence="1">
    <location>
        <begin position="431"/>
        <end position="446"/>
    </location>
</feature>
<evidence type="ECO:0000256" key="1">
    <source>
        <dbReference type="SAM" id="MobiDB-lite"/>
    </source>
</evidence>
<evidence type="ECO:0000313" key="2">
    <source>
        <dbReference type="EMBL" id="KAL1562775.1"/>
    </source>
</evidence>
<name>A0ABD1I380_SALDI</name>
<protein>
    <submittedName>
        <fullName evidence="2">Uncharacterized protein</fullName>
    </submittedName>
</protein>
<comment type="caution">
    <text evidence="2">The sequence shown here is derived from an EMBL/GenBank/DDBJ whole genome shotgun (WGS) entry which is preliminary data.</text>
</comment>
<feature type="compositionally biased region" description="Basic and acidic residues" evidence="1">
    <location>
        <begin position="370"/>
        <end position="379"/>
    </location>
</feature>
<sequence length="600" mass="67023">MKVSASGILIFTLFAEHNKLKQFSFFRPFHNYCLLYHEELVEYPLIRYCSVQILQCIFLLFSHLSRLRIESGLMSNSFPTLSFKGITWAGNVYQKFEAMCLEVEEAMYQDTVKYVENQAQKVGVSVKKFCSEVMEDMHRSNEHPSSCIYPTSVASDDMSLISFGCADVNKKPTPGILGDNQDMKKKENQDQVISSTAAEKGLLPSDGDLFPQSPGIYIENKPPEKFKKIGVQRRGIGIKRISKSNNPSKDLCQNTSVSEDKRSKLTNCKMRTRSKVTSDNPRSSVNSDIMDLTPSLDFVWRCEPGKAAVKGNARNLDHPIESPASDKILSSKNSVRHDSSRVVSDDLTVTSSLNTVRQEPGEAVKGNTAPRDDLIERPASKNVLQTESTRKIEHVSDCIPPASENNLTGDSVRLEGDPESTASCSGSPAESTGVSVNDNVGSSGSGSKACNLEYEEKGITVFNEDCLSTPISPSCNTESSNKDFITATKDSFDMEFVENDKISELRLENIETDKCRDDLEESCIFVTGEELHFDLQGTRKHKSYKKRIREALSSKLRSRKDEQLVLSQDEQERWDCARADDSEEQKLSACESVESDWELL</sequence>
<reference evidence="2 3" key="1">
    <citation type="submission" date="2024-06" db="EMBL/GenBank/DDBJ databases">
        <title>A chromosome level genome sequence of Diviner's sage (Salvia divinorum).</title>
        <authorList>
            <person name="Ford S.A."/>
            <person name="Ro D.-K."/>
            <person name="Ness R.W."/>
            <person name="Phillips M.A."/>
        </authorList>
    </citation>
    <scope>NUCLEOTIDE SEQUENCE [LARGE SCALE GENOMIC DNA]</scope>
    <source>
        <strain evidence="2">SAF-2024a</strain>
        <tissue evidence="2">Leaf</tissue>
    </source>
</reference>
<feature type="compositionally biased region" description="Polar residues" evidence="1">
    <location>
        <begin position="420"/>
        <end position="430"/>
    </location>
</feature>
<accession>A0ABD1I380</accession>
<dbReference type="PANTHER" id="PTHR34659:SF8">
    <property type="entry name" value="(RAPE) HYPOTHETICAL PROTEIN"/>
    <property type="match status" value="1"/>
</dbReference>
<feature type="region of interest" description="Disordered" evidence="1">
    <location>
        <begin position="355"/>
        <end position="446"/>
    </location>
</feature>
<dbReference type="AlphaFoldDB" id="A0ABD1I380"/>
<gene>
    <name evidence="2" type="ORF">AAHA92_05316</name>
</gene>